<name>A0A8S4REY7_9NEOP</name>
<evidence type="ECO:0000313" key="1">
    <source>
        <dbReference type="EMBL" id="CAH2233864.1"/>
    </source>
</evidence>
<dbReference type="EMBL" id="CAKXAJ010025012">
    <property type="protein sequence ID" value="CAH2233864.1"/>
    <property type="molecule type" value="Genomic_DNA"/>
</dbReference>
<dbReference type="AlphaFoldDB" id="A0A8S4REY7"/>
<reference evidence="1" key="1">
    <citation type="submission" date="2022-03" db="EMBL/GenBank/DDBJ databases">
        <authorList>
            <person name="Lindestad O."/>
        </authorList>
    </citation>
    <scope>NUCLEOTIDE SEQUENCE</scope>
</reference>
<gene>
    <name evidence="1" type="primary">jg18648</name>
    <name evidence="1" type="ORF">PAEG_LOCUS11786</name>
</gene>
<accession>A0A8S4REY7</accession>
<proteinExistence type="predicted"/>
<protein>
    <submittedName>
        <fullName evidence="1">Jg18648 protein</fullName>
    </submittedName>
</protein>
<organism evidence="1 2">
    <name type="scientific">Pararge aegeria aegeria</name>
    <dbReference type="NCBI Taxonomy" id="348720"/>
    <lineage>
        <taxon>Eukaryota</taxon>
        <taxon>Metazoa</taxon>
        <taxon>Ecdysozoa</taxon>
        <taxon>Arthropoda</taxon>
        <taxon>Hexapoda</taxon>
        <taxon>Insecta</taxon>
        <taxon>Pterygota</taxon>
        <taxon>Neoptera</taxon>
        <taxon>Endopterygota</taxon>
        <taxon>Lepidoptera</taxon>
        <taxon>Glossata</taxon>
        <taxon>Ditrysia</taxon>
        <taxon>Papilionoidea</taxon>
        <taxon>Nymphalidae</taxon>
        <taxon>Satyrinae</taxon>
        <taxon>Satyrini</taxon>
        <taxon>Parargina</taxon>
        <taxon>Pararge</taxon>
    </lineage>
</organism>
<comment type="caution">
    <text evidence="1">The sequence shown here is derived from an EMBL/GenBank/DDBJ whole genome shotgun (WGS) entry which is preliminary data.</text>
</comment>
<sequence>MKGAMLGVLCVTKLEMKRSVGETGSHSSTSFEAKVAEEPKVGRHSKLLNPKSAIITTNSDQIPHWYTDILVERCLIKCLQEPLRMRPVMATTLTMSRLAEWTSHSFENIMEACRLPVFPHRKSSKFKFKISLFMSVYLRRL</sequence>
<keyword evidence="2" id="KW-1185">Reference proteome</keyword>
<evidence type="ECO:0000313" key="2">
    <source>
        <dbReference type="Proteomes" id="UP000838756"/>
    </source>
</evidence>
<dbReference type="Proteomes" id="UP000838756">
    <property type="component" value="Unassembled WGS sequence"/>
</dbReference>